<evidence type="ECO:0000256" key="10">
    <source>
        <dbReference type="ARBA" id="ARBA00023098"/>
    </source>
</evidence>
<evidence type="ECO:0000256" key="43">
    <source>
        <dbReference type="SAM" id="Phobius"/>
    </source>
</evidence>
<comment type="catalytic activity">
    <reaction evidence="21">
        <text>1-hexadecanoyl-2-(9Z)-octadecenoyl-3-octadecanoyl-sn-glycerol + H2O = 2-(9Z-octadecenoyl)-3-octadecanoyl-sn-glycerol + hexadecanoate + H(+)</text>
        <dbReference type="Rhea" id="RHEA:41107"/>
        <dbReference type="ChEBI" id="CHEBI:7896"/>
        <dbReference type="ChEBI" id="CHEBI:15377"/>
        <dbReference type="ChEBI" id="CHEBI:15378"/>
        <dbReference type="ChEBI" id="CHEBI:75558"/>
        <dbReference type="ChEBI" id="CHEBI:77623"/>
    </reaction>
    <physiologicalReaction direction="left-to-right" evidence="21">
        <dbReference type="Rhea" id="RHEA:41108"/>
    </physiologicalReaction>
</comment>
<accession>A0A8K0P4U7</accession>
<dbReference type="GO" id="GO:0016324">
    <property type="term" value="C:apical plasma membrane"/>
    <property type="evidence" value="ECO:0007669"/>
    <property type="project" value="UniProtKB-SubCell"/>
</dbReference>
<comment type="function">
    <text evidence="20">Calcium-independent membrane-associated phospholipase that catalyzes complete diacylation of phospholipids by hydrolyzing both sn-1 and sn-2 fatty acyl chains attached to the glycerol backbone (phospholipase B activity). Has dual phospholipase and lysophospholipase activities toward diacylphospholipids. Preferentially cleaves sn-2 ester bonds over sn-1 bonds. Acts as a lipase toward glycerolipid substrates. Hydrolyzes fatty acyl chains of diacylglycerols with preference for the sn-2 position and of triacylglycerols with not positional selectivity. May also hydrolyze long chain retinyl esters such as retinyl palmitate. May contribute to digestion of dietary phospholipids, glycerolipids and retinoids, facilitating lipid absorption at the brush border.</text>
</comment>
<keyword evidence="8" id="KW-0378">Hydrolase</keyword>
<dbReference type="Proteomes" id="UP000792457">
    <property type="component" value="Unassembled WGS sequence"/>
</dbReference>
<evidence type="ECO:0000256" key="14">
    <source>
        <dbReference type="ARBA" id="ARBA00023408"/>
    </source>
</evidence>
<comment type="catalytic activity">
    <reaction evidence="22">
        <text>1,3-dihexadecanoyl-2-(9Z-octadecenoyl)glycerol + H2O = 1-hexadecanoyl-2-(9Z-octadecenoyl)-glycerol + hexadecanoate + H(+)</text>
        <dbReference type="Rhea" id="RHEA:40979"/>
        <dbReference type="ChEBI" id="CHEBI:7896"/>
        <dbReference type="ChEBI" id="CHEBI:15377"/>
        <dbReference type="ChEBI" id="CHEBI:15378"/>
        <dbReference type="ChEBI" id="CHEBI:75585"/>
        <dbReference type="ChEBI" id="CHEBI:75688"/>
    </reaction>
    <physiologicalReaction direction="left-to-right" evidence="22">
        <dbReference type="Rhea" id="RHEA:40980"/>
    </physiologicalReaction>
</comment>
<comment type="catalytic activity">
    <reaction evidence="36">
        <text>1-hexadecanoyl-2-(9Z-octadecenoyl)-sn-glycero-3-phosphocholine + H2O = 1-hexadecanoyl-sn-glycero-3-phosphocholine + (9Z)-octadecenoate + H(+)</text>
        <dbReference type="Rhea" id="RHEA:38779"/>
        <dbReference type="ChEBI" id="CHEBI:15377"/>
        <dbReference type="ChEBI" id="CHEBI:15378"/>
        <dbReference type="ChEBI" id="CHEBI:30823"/>
        <dbReference type="ChEBI" id="CHEBI:72998"/>
        <dbReference type="ChEBI" id="CHEBI:73001"/>
    </reaction>
    <physiologicalReaction direction="left-to-right" evidence="36">
        <dbReference type="Rhea" id="RHEA:38780"/>
    </physiologicalReaction>
</comment>
<comment type="catalytic activity">
    <reaction evidence="28">
        <text>1,2-di-(9Z-octadecenoyl)-sn-glycero-3-phosphocholine + H2O = 1-(9Z-octadecenoyl)-sn-glycero-3-phosphocholine + (9Z)-octadecenoate + H(+)</text>
        <dbReference type="Rhea" id="RHEA:40923"/>
        <dbReference type="ChEBI" id="CHEBI:15377"/>
        <dbReference type="ChEBI" id="CHEBI:15378"/>
        <dbReference type="ChEBI" id="CHEBI:28610"/>
        <dbReference type="ChEBI" id="CHEBI:30823"/>
        <dbReference type="ChEBI" id="CHEBI:74669"/>
    </reaction>
    <physiologicalReaction direction="left-to-right" evidence="28">
        <dbReference type="Rhea" id="RHEA:40924"/>
    </physiologicalReaction>
</comment>
<comment type="catalytic activity">
    <reaction evidence="35">
        <text>1-hexadecanoyl-sn-glycero-3-phosphocholine + H2O = sn-glycerol 3-phosphocholine + hexadecanoate + H(+)</text>
        <dbReference type="Rhea" id="RHEA:40435"/>
        <dbReference type="ChEBI" id="CHEBI:7896"/>
        <dbReference type="ChEBI" id="CHEBI:15377"/>
        <dbReference type="ChEBI" id="CHEBI:15378"/>
        <dbReference type="ChEBI" id="CHEBI:16870"/>
        <dbReference type="ChEBI" id="CHEBI:72998"/>
    </reaction>
    <physiologicalReaction direction="left-to-right" evidence="35">
        <dbReference type="Rhea" id="RHEA:40436"/>
    </physiologicalReaction>
</comment>
<evidence type="ECO:0000256" key="33">
    <source>
        <dbReference type="ARBA" id="ARBA00048454"/>
    </source>
</evidence>
<evidence type="ECO:0000256" key="36">
    <source>
        <dbReference type="ARBA" id="ARBA00048699"/>
    </source>
</evidence>
<keyword evidence="5 43" id="KW-0812">Transmembrane</keyword>
<keyword evidence="7" id="KW-0677">Repeat</keyword>
<evidence type="ECO:0000256" key="13">
    <source>
        <dbReference type="ARBA" id="ARBA00023369"/>
    </source>
</evidence>
<evidence type="ECO:0000256" key="17">
    <source>
        <dbReference type="ARBA" id="ARBA00031182"/>
    </source>
</evidence>
<reference evidence="44" key="2">
    <citation type="submission" date="2017-10" db="EMBL/GenBank/DDBJ databases">
        <title>Ladona fulva Genome sequencing and assembly.</title>
        <authorList>
            <person name="Murali S."/>
            <person name="Richards S."/>
            <person name="Bandaranaike D."/>
            <person name="Bellair M."/>
            <person name="Blankenburg K."/>
            <person name="Chao H."/>
            <person name="Dinh H."/>
            <person name="Doddapaneni H."/>
            <person name="Dugan-Rocha S."/>
            <person name="Elkadiri S."/>
            <person name="Gnanaolivu R."/>
            <person name="Hernandez B."/>
            <person name="Skinner E."/>
            <person name="Javaid M."/>
            <person name="Lee S."/>
            <person name="Li M."/>
            <person name="Ming W."/>
            <person name="Munidasa M."/>
            <person name="Muniz J."/>
            <person name="Nguyen L."/>
            <person name="Hughes D."/>
            <person name="Osuji N."/>
            <person name="Pu L.-L."/>
            <person name="Puazo M."/>
            <person name="Qu C."/>
            <person name="Quiroz J."/>
            <person name="Raj R."/>
            <person name="Weissenberger G."/>
            <person name="Xin Y."/>
            <person name="Zou X."/>
            <person name="Han Y."/>
            <person name="Worley K."/>
            <person name="Muzny D."/>
            <person name="Gibbs R."/>
        </authorList>
    </citation>
    <scope>NUCLEOTIDE SEQUENCE</scope>
    <source>
        <strain evidence="44">Sampled in the wild</strain>
    </source>
</reference>
<organism evidence="44 45">
    <name type="scientific">Ladona fulva</name>
    <name type="common">Scarce chaser dragonfly</name>
    <name type="synonym">Libellula fulva</name>
    <dbReference type="NCBI Taxonomy" id="123851"/>
    <lineage>
        <taxon>Eukaryota</taxon>
        <taxon>Metazoa</taxon>
        <taxon>Ecdysozoa</taxon>
        <taxon>Arthropoda</taxon>
        <taxon>Hexapoda</taxon>
        <taxon>Insecta</taxon>
        <taxon>Pterygota</taxon>
        <taxon>Palaeoptera</taxon>
        <taxon>Odonata</taxon>
        <taxon>Epiprocta</taxon>
        <taxon>Anisoptera</taxon>
        <taxon>Libelluloidea</taxon>
        <taxon>Libellulidae</taxon>
        <taxon>Ladona</taxon>
    </lineage>
</organism>
<evidence type="ECO:0000256" key="42">
    <source>
        <dbReference type="ARBA" id="ARBA00049461"/>
    </source>
</evidence>
<evidence type="ECO:0000313" key="44">
    <source>
        <dbReference type="EMBL" id="KAG8233167.1"/>
    </source>
</evidence>
<evidence type="ECO:0000256" key="29">
    <source>
        <dbReference type="ARBA" id="ARBA00048227"/>
    </source>
</evidence>
<evidence type="ECO:0000256" key="28">
    <source>
        <dbReference type="ARBA" id="ARBA00048058"/>
    </source>
</evidence>
<dbReference type="GO" id="GO:0004806">
    <property type="term" value="F:triacylglycerol lipase activity"/>
    <property type="evidence" value="ECO:0007669"/>
    <property type="project" value="UniProtKB-EC"/>
</dbReference>
<evidence type="ECO:0000256" key="20">
    <source>
        <dbReference type="ARBA" id="ARBA00045916"/>
    </source>
</evidence>
<keyword evidence="9 43" id="KW-1133">Transmembrane helix</keyword>
<evidence type="ECO:0000256" key="2">
    <source>
        <dbReference type="ARBA" id="ARBA00009979"/>
    </source>
</evidence>
<evidence type="ECO:0000256" key="12">
    <source>
        <dbReference type="ARBA" id="ARBA00023180"/>
    </source>
</evidence>
<dbReference type="EMBL" id="KZ308691">
    <property type="protein sequence ID" value="KAG8233167.1"/>
    <property type="molecule type" value="Genomic_DNA"/>
</dbReference>
<evidence type="ECO:0000256" key="34">
    <source>
        <dbReference type="ARBA" id="ARBA00048613"/>
    </source>
</evidence>
<comment type="catalytic activity">
    <reaction evidence="25">
        <text>2,3-di-(9Z)-octadecenoyl-sn-glycerol + H2O = 3-(9Z-octadecenoyl)-sn-glycerol + (9Z)-octadecenoate + H(+)</text>
        <dbReference type="Rhea" id="RHEA:42604"/>
        <dbReference type="ChEBI" id="CHEBI:15377"/>
        <dbReference type="ChEBI" id="CHEBI:15378"/>
        <dbReference type="ChEBI" id="CHEBI:30823"/>
        <dbReference type="ChEBI" id="CHEBI:75824"/>
        <dbReference type="ChEBI" id="CHEBI:75938"/>
    </reaction>
    <physiologicalReaction direction="left-to-right" evidence="25">
        <dbReference type="Rhea" id="RHEA:42605"/>
    </physiologicalReaction>
</comment>
<evidence type="ECO:0000256" key="26">
    <source>
        <dbReference type="ARBA" id="ARBA00048015"/>
    </source>
</evidence>
<keyword evidence="45" id="KW-1185">Reference proteome</keyword>
<comment type="catalytic activity">
    <reaction evidence="37">
        <text>1,3-dihexadecanoyl-2-(9Z-octadecenoyl)glycerol + H2O = 1,3-dihexadecanoylglycerol + (9Z)-octadecenoate + H(+)</text>
        <dbReference type="Rhea" id="RHEA:40983"/>
        <dbReference type="ChEBI" id="CHEBI:15377"/>
        <dbReference type="ChEBI" id="CHEBI:15378"/>
        <dbReference type="ChEBI" id="CHEBI:30823"/>
        <dbReference type="ChEBI" id="CHEBI:75688"/>
        <dbReference type="ChEBI" id="CHEBI:77619"/>
    </reaction>
    <physiologicalReaction direction="left-to-right" evidence="37">
        <dbReference type="Rhea" id="RHEA:40984"/>
    </physiologicalReaction>
</comment>
<evidence type="ECO:0000256" key="4">
    <source>
        <dbReference type="ARBA" id="ARBA00022475"/>
    </source>
</evidence>
<evidence type="ECO:0000256" key="19">
    <source>
        <dbReference type="ARBA" id="ARBA00033022"/>
    </source>
</evidence>
<dbReference type="GO" id="GO:0004622">
    <property type="term" value="F:phosphatidylcholine lysophospholipase activity"/>
    <property type="evidence" value="ECO:0007669"/>
    <property type="project" value="UniProtKB-EC"/>
</dbReference>
<comment type="catalytic activity">
    <reaction evidence="34">
        <text>1-hexadecanoyl-2-(9Z-octadecenoyl)-sn-glycero-3-phosphoethanolamine + H2O = 1-hexadecanoyl-sn-glycero-3-phosphoethanolamine + (9Z)-octadecenoate + H(+)</text>
        <dbReference type="Rhea" id="RHEA:40911"/>
        <dbReference type="ChEBI" id="CHEBI:15377"/>
        <dbReference type="ChEBI" id="CHEBI:15378"/>
        <dbReference type="ChEBI" id="CHEBI:30823"/>
        <dbReference type="ChEBI" id="CHEBI:73004"/>
        <dbReference type="ChEBI" id="CHEBI:73007"/>
    </reaction>
    <physiologicalReaction direction="left-to-right" evidence="34">
        <dbReference type="Rhea" id="RHEA:40912"/>
    </physiologicalReaction>
</comment>
<evidence type="ECO:0000256" key="40">
    <source>
        <dbReference type="ARBA" id="ARBA00049363"/>
    </source>
</evidence>
<evidence type="ECO:0000256" key="39">
    <source>
        <dbReference type="ARBA" id="ARBA00048939"/>
    </source>
</evidence>
<dbReference type="GO" id="GO:0006644">
    <property type="term" value="P:phospholipid metabolic process"/>
    <property type="evidence" value="ECO:0007669"/>
    <property type="project" value="TreeGrafter"/>
</dbReference>
<comment type="catalytic activity">
    <reaction evidence="32">
        <text>1,2,3-tri-(9Z-octadecenoyl)-glycerol + H2O = di-(9Z)-octadecenoylglycerol + (9Z)-octadecenoate + H(+)</text>
        <dbReference type="Rhea" id="RHEA:38575"/>
        <dbReference type="ChEBI" id="CHEBI:15377"/>
        <dbReference type="ChEBI" id="CHEBI:15378"/>
        <dbReference type="ChEBI" id="CHEBI:30823"/>
        <dbReference type="ChEBI" id="CHEBI:53753"/>
        <dbReference type="ChEBI" id="CHEBI:75945"/>
    </reaction>
    <physiologicalReaction direction="left-to-right" evidence="32">
        <dbReference type="Rhea" id="RHEA:38576"/>
    </physiologicalReaction>
</comment>
<dbReference type="InterPro" id="IPR001087">
    <property type="entry name" value="GDSL"/>
</dbReference>
<evidence type="ECO:0000256" key="22">
    <source>
        <dbReference type="ARBA" id="ARBA00047363"/>
    </source>
</evidence>
<evidence type="ECO:0000256" key="37">
    <source>
        <dbReference type="ARBA" id="ARBA00048869"/>
    </source>
</evidence>
<keyword evidence="11 43" id="KW-0472">Membrane</keyword>
<evidence type="ECO:0000256" key="6">
    <source>
        <dbReference type="ARBA" id="ARBA00022729"/>
    </source>
</evidence>
<keyword evidence="6" id="KW-0732">Signal</keyword>
<evidence type="ECO:0000256" key="25">
    <source>
        <dbReference type="ARBA" id="ARBA00048011"/>
    </source>
</evidence>
<comment type="catalytic activity">
    <reaction evidence="30">
        <text>1-hexadecanoyl-2-(9Z,12Z-octadecadienoyl)-sn-glycero-3-phosphocholine + H2O = 2-(9Z,12Z-octadecadienoyl)-sn-glycero-3-phosphocholine + hexadecanoate + H(+)</text>
        <dbReference type="Rhea" id="RHEA:40971"/>
        <dbReference type="ChEBI" id="CHEBI:7896"/>
        <dbReference type="ChEBI" id="CHEBI:15377"/>
        <dbReference type="ChEBI" id="CHEBI:15378"/>
        <dbReference type="ChEBI" id="CHEBI:73002"/>
        <dbReference type="ChEBI" id="CHEBI:76084"/>
    </reaction>
    <physiologicalReaction direction="left-to-right" evidence="30">
        <dbReference type="Rhea" id="RHEA:40972"/>
    </physiologicalReaction>
</comment>
<evidence type="ECO:0000256" key="41">
    <source>
        <dbReference type="ARBA" id="ARBA00049372"/>
    </source>
</evidence>
<evidence type="ECO:0000256" key="18">
    <source>
        <dbReference type="ARBA" id="ARBA00031485"/>
    </source>
</evidence>
<keyword evidence="4" id="KW-1003">Cell membrane</keyword>
<comment type="catalytic activity">
    <reaction evidence="24">
        <text>1-hexadecanoyl-2-(9Z)-octadecenoyl-3-octadecanoyl-sn-glycerol + H2O = 1-hexadecanoyl-2-(9Z-octadecenoyl)-sn-glycerol + octadecanoate + H(+)</text>
        <dbReference type="Rhea" id="RHEA:41111"/>
        <dbReference type="ChEBI" id="CHEBI:15377"/>
        <dbReference type="ChEBI" id="CHEBI:15378"/>
        <dbReference type="ChEBI" id="CHEBI:25629"/>
        <dbReference type="ChEBI" id="CHEBI:75466"/>
        <dbReference type="ChEBI" id="CHEBI:77623"/>
    </reaction>
    <physiologicalReaction direction="left-to-right" evidence="24">
        <dbReference type="Rhea" id="RHEA:41112"/>
    </physiologicalReaction>
</comment>
<evidence type="ECO:0000256" key="24">
    <source>
        <dbReference type="ARBA" id="ARBA00047459"/>
    </source>
</evidence>
<evidence type="ECO:0000256" key="30">
    <source>
        <dbReference type="ARBA" id="ARBA00048362"/>
    </source>
</evidence>
<comment type="caution">
    <text evidence="44">The sequence shown here is derived from an EMBL/GenBank/DDBJ whole genome shotgun (WGS) entry which is preliminary data.</text>
</comment>
<evidence type="ECO:0000256" key="15">
    <source>
        <dbReference type="ARBA" id="ARBA00023422"/>
    </source>
</evidence>
<evidence type="ECO:0000256" key="38">
    <source>
        <dbReference type="ARBA" id="ARBA00048872"/>
    </source>
</evidence>
<comment type="catalytic activity">
    <reaction evidence="40">
        <text>1,2-dihexadecanoyl-sn-glycero-3-phosphocholine + 2 H2O = sn-glycerol 3-phosphocholine + 2 hexadecanoate + 2 H(+)</text>
        <dbReference type="Rhea" id="RHEA:40975"/>
        <dbReference type="ChEBI" id="CHEBI:7896"/>
        <dbReference type="ChEBI" id="CHEBI:15377"/>
        <dbReference type="ChEBI" id="CHEBI:15378"/>
        <dbReference type="ChEBI" id="CHEBI:16870"/>
        <dbReference type="ChEBI" id="CHEBI:72999"/>
    </reaction>
    <physiologicalReaction direction="left-to-right" evidence="40">
        <dbReference type="Rhea" id="RHEA:40976"/>
    </physiologicalReaction>
</comment>
<dbReference type="InterPro" id="IPR038885">
    <property type="entry name" value="PLB1"/>
</dbReference>
<keyword evidence="10" id="KW-0443">Lipid metabolism</keyword>
<evidence type="ECO:0000256" key="5">
    <source>
        <dbReference type="ARBA" id="ARBA00022692"/>
    </source>
</evidence>
<keyword evidence="12" id="KW-0325">Glycoprotein</keyword>
<evidence type="ECO:0000256" key="9">
    <source>
        <dbReference type="ARBA" id="ARBA00022989"/>
    </source>
</evidence>
<evidence type="ECO:0000256" key="3">
    <source>
        <dbReference type="ARBA" id="ARBA00015133"/>
    </source>
</evidence>
<dbReference type="AlphaFoldDB" id="A0A8K0P4U7"/>
<comment type="catalytic activity">
    <reaction evidence="15">
        <text>a 1,2-diacyl-sn-glycero-3-phosphocholine + H2O = a 1-acyl-sn-glycero-3-phosphocholine + a fatty acid + H(+)</text>
        <dbReference type="Rhea" id="RHEA:15801"/>
        <dbReference type="ChEBI" id="CHEBI:15377"/>
        <dbReference type="ChEBI" id="CHEBI:15378"/>
        <dbReference type="ChEBI" id="CHEBI:28868"/>
        <dbReference type="ChEBI" id="CHEBI:57643"/>
        <dbReference type="ChEBI" id="CHEBI:58168"/>
        <dbReference type="EC" id="3.1.1.4"/>
    </reaction>
    <physiologicalReaction direction="left-to-right" evidence="15">
        <dbReference type="Rhea" id="RHEA:15802"/>
    </physiologicalReaction>
</comment>
<evidence type="ECO:0000256" key="27">
    <source>
        <dbReference type="ARBA" id="ARBA00048049"/>
    </source>
</evidence>
<comment type="catalytic activity">
    <reaction evidence="27">
        <text>a 1-O-alkyl-2-acyl-sn-glycero-3-phosphocholine + H2O = a 1-O-alkyl-sn-glycero-3-phosphocholine + a fatty acid + H(+)</text>
        <dbReference type="Rhea" id="RHEA:36231"/>
        <dbReference type="ChEBI" id="CHEBI:15377"/>
        <dbReference type="ChEBI" id="CHEBI:15378"/>
        <dbReference type="ChEBI" id="CHEBI:28868"/>
        <dbReference type="ChEBI" id="CHEBI:30909"/>
        <dbReference type="ChEBI" id="CHEBI:36702"/>
        <dbReference type="EC" id="3.1.1.4"/>
    </reaction>
    <physiologicalReaction direction="left-to-right" evidence="27">
        <dbReference type="Rhea" id="RHEA:36232"/>
    </physiologicalReaction>
</comment>
<gene>
    <name evidence="44" type="ORF">J437_LFUL012592</name>
</gene>
<comment type="catalytic activity">
    <reaction evidence="38">
        <text>1-O-hexadecyl-2-(9Z)-octadecenoyl-sn-glycero-3-phosphocholine + H2O = 1-O-hexadecyl-sn-glycero-3-phosphocholine + (9Z)-octadecenoate + H(+)</text>
        <dbReference type="Rhea" id="RHEA:40915"/>
        <dbReference type="ChEBI" id="CHEBI:15377"/>
        <dbReference type="ChEBI" id="CHEBI:15378"/>
        <dbReference type="ChEBI" id="CHEBI:30823"/>
        <dbReference type="ChEBI" id="CHEBI:34112"/>
        <dbReference type="ChEBI" id="CHEBI:64496"/>
    </reaction>
    <physiologicalReaction direction="left-to-right" evidence="38">
        <dbReference type="Rhea" id="RHEA:40916"/>
    </physiologicalReaction>
</comment>
<comment type="catalytic activity">
    <reaction evidence="23">
        <text>1-(9Z-octadecenoyl)-glycerol + H2O = glycerol + (9Z)-octadecenoate + H(+)</text>
        <dbReference type="Rhea" id="RHEA:38487"/>
        <dbReference type="ChEBI" id="CHEBI:15377"/>
        <dbReference type="ChEBI" id="CHEBI:15378"/>
        <dbReference type="ChEBI" id="CHEBI:17754"/>
        <dbReference type="ChEBI" id="CHEBI:30823"/>
        <dbReference type="ChEBI" id="CHEBI:75342"/>
    </reaction>
    <physiologicalReaction direction="left-to-right" evidence="23">
        <dbReference type="Rhea" id="RHEA:38488"/>
    </physiologicalReaction>
</comment>
<comment type="catalytic activity">
    <reaction evidence="39">
        <text>1-hexadecanoyl-2-(9Z)-octadecenoyl-3-octadecanoyl-sn-glycerol + H2O = 1-hexadecanoyl-3-octadecanoyl-sn-glycerol + (9Z)-octadecenoate + H(+)</text>
        <dbReference type="Rhea" id="RHEA:41103"/>
        <dbReference type="ChEBI" id="CHEBI:15377"/>
        <dbReference type="ChEBI" id="CHEBI:15378"/>
        <dbReference type="ChEBI" id="CHEBI:30823"/>
        <dbReference type="ChEBI" id="CHEBI:77623"/>
        <dbReference type="ChEBI" id="CHEBI:77624"/>
    </reaction>
    <physiologicalReaction direction="left-to-right" evidence="39">
        <dbReference type="Rhea" id="RHEA:41104"/>
    </physiologicalReaction>
</comment>
<comment type="catalytic activity">
    <reaction evidence="42">
        <text>2-(9Z-octadecenoyl)-glycerol + H2O = glycerol + (9Z)-octadecenoate + H(+)</text>
        <dbReference type="Rhea" id="RHEA:38491"/>
        <dbReference type="ChEBI" id="CHEBI:15377"/>
        <dbReference type="ChEBI" id="CHEBI:15378"/>
        <dbReference type="ChEBI" id="CHEBI:17754"/>
        <dbReference type="ChEBI" id="CHEBI:30823"/>
        <dbReference type="ChEBI" id="CHEBI:73990"/>
    </reaction>
    <physiologicalReaction direction="left-to-right" evidence="42">
        <dbReference type="Rhea" id="RHEA:38492"/>
    </physiologicalReaction>
</comment>
<name>A0A8K0P4U7_LADFU</name>
<evidence type="ECO:0000256" key="23">
    <source>
        <dbReference type="ARBA" id="ARBA00047438"/>
    </source>
</evidence>
<dbReference type="InterPro" id="IPR035547">
    <property type="entry name" value="Phospholipase_B"/>
</dbReference>
<dbReference type="PANTHER" id="PTHR21325:SF31">
    <property type="entry name" value="GH22081P-RELATED"/>
    <property type="match status" value="1"/>
</dbReference>
<evidence type="ECO:0000256" key="1">
    <source>
        <dbReference type="ARBA" id="ARBA00004247"/>
    </source>
</evidence>
<comment type="catalytic activity">
    <reaction evidence="13">
        <text>a triacylglycerol + H2O = a diacylglycerol + a fatty acid + H(+)</text>
        <dbReference type="Rhea" id="RHEA:12044"/>
        <dbReference type="ChEBI" id="CHEBI:15377"/>
        <dbReference type="ChEBI" id="CHEBI:15378"/>
        <dbReference type="ChEBI" id="CHEBI:17855"/>
        <dbReference type="ChEBI" id="CHEBI:18035"/>
        <dbReference type="ChEBI" id="CHEBI:28868"/>
        <dbReference type="EC" id="3.1.1.3"/>
    </reaction>
    <physiologicalReaction direction="left-to-right" evidence="13">
        <dbReference type="Rhea" id="RHEA:12045"/>
    </physiologicalReaction>
</comment>
<sequence>MATEEFARHGYELLSRKVAGWVVGAYIWILVFANGVSAGVPRGRAIDQSSSHQSIARWFYTTESIESIAEEVSSYTYPPDDFHKVVQKRKPKYLPFPCDNVPNKPKWRSDSRPTSVHKLHPGDIDVIAAMGDSLTAANVAREFSPLGLLIQDRGVSFSGGGAASWHEFTTLPNIIKMFNPNLTGYAIGSGDFNSHNAQLNVAIAAANDEDLFNQVKLFMKKIHQDKKINFKNDWKLLSIMIGHNDLCSKQCYDPKRFSAEAHKKHLQKTLDYLYKYVPRLFVNIISVVDPTISARIPSGIFCDIFRRLACSCLYKSPLLEEGVVQVASQARKFQIAEKELVFSGLYDGREDFTVEWQPFFHVMNAPENYGESEQERLSKLFSSDIPIWTPECFHFNQRGLAIAAIHLWNNMLEPVGNKTVDMDDYMVNEYRCPTEENPYFFTKKNSENFKLKGHQ</sequence>
<comment type="similarity">
    <text evidence="2">Belongs to the 'GDSL' lipolytic enzyme family. Phospholipase B1 subfamily.</text>
</comment>
<comment type="catalytic activity">
    <reaction evidence="26">
        <text>1-hexadecanoyl-2-(9Z-octadecenoyl)-sn-glycero-3-phospho-(1'-sn-glycerol) + H2O = 1-hexadecanoyl-sn-glycero-3-phospho-(1'-sn-glycerol) + (9Z)-octadecenoate + H(+)</text>
        <dbReference type="Rhea" id="RHEA:40919"/>
        <dbReference type="ChEBI" id="CHEBI:15377"/>
        <dbReference type="ChEBI" id="CHEBI:15378"/>
        <dbReference type="ChEBI" id="CHEBI:30823"/>
        <dbReference type="ChEBI" id="CHEBI:72841"/>
        <dbReference type="ChEBI" id="CHEBI:75158"/>
    </reaction>
    <physiologicalReaction direction="left-to-right" evidence="26">
        <dbReference type="Rhea" id="RHEA:40920"/>
    </physiologicalReaction>
</comment>
<evidence type="ECO:0000256" key="21">
    <source>
        <dbReference type="ARBA" id="ARBA00047324"/>
    </source>
</evidence>
<evidence type="ECO:0000313" key="45">
    <source>
        <dbReference type="Proteomes" id="UP000792457"/>
    </source>
</evidence>
<comment type="catalytic activity">
    <reaction evidence="14">
        <text>1-hexadecanoyl-2-(9Z,12Z-octadecadienoyl)-sn-glycero-3-phosphocholine + H2O = (9Z,12Z)-octadecadienoate + 1-hexadecanoyl-sn-glycero-3-phosphocholine + H(+)</text>
        <dbReference type="Rhea" id="RHEA:40811"/>
        <dbReference type="ChEBI" id="CHEBI:15377"/>
        <dbReference type="ChEBI" id="CHEBI:15378"/>
        <dbReference type="ChEBI" id="CHEBI:30245"/>
        <dbReference type="ChEBI" id="CHEBI:72998"/>
        <dbReference type="ChEBI" id="CHEBI:73002"/>
    </reaction>
    <physiologicalReaction direction="left-to-right" evidence="14">
        <dbReference type="Rhea" id="RHEA:40812"/>
    </physiologicalReaction>
</comment>
<dbReference type="CDD" id="cd01824">
    <property type="entry name" value="Phospholipase_B_like"/>
    <property type="match status" value="1"/>
</dbReference>
<evidence type="ECO:0000256" key="32">
    <source>
        <dbReference type="ARBA" id="ARBA00048386"/>
    </source>
</evidence>
<comment type="catalytic activity">
    <reaction evidence="33">
        <text>a 1-acyl-sn-glycero-3-phosphocholine + H2O = sn-glycerol 3-phosphocholine + a fatty acid + H(+)</text>
        <dbReference type="Rhea" id="RHEA:15177"/>
        <dbReference type="ChEBI" id="CHEBI:15377"/>
        <dbReference type="ChEBI" id="CHEBI:15378"/>
        <dbReference type="ChEBI" id="CHEBI:16870"/>
        <dbReference type="ChEBI" id="CHEBI:28868"/>
        <dbReference type="ChEBI" id="CHEBI:58168"/>
        <dbReference type="EC" id="3.1.1.5"/>
    </reaction>
    <physiologicalReaction direction="left-to-right" evidence="33">
        <dbReference type="Rhea" id="RHEA:15178"/>
    </physiologicalReaction>
</comment>
<comment type="catalytic activity">
    <reaction evidence="41">
        <text>1,3-di-(9Z-octadecenoyl)-glycerol + H2O = 1-(9Z-octadecenoyl)-glycerol + (9Z)-octadecenoate + H(+)</text>
        <dbReference type="Rhea" id="RHEA:39939"/>
        <dbReference type="ChEBI" id="CHEBI:15377"/>
        <dbReference type="ChEBI" id="CHEBI:15378"/>
        <dbReference type="ChEBI" id="CHEBI:30823"/>
        <dbReference type="ChEBI" id="CHEBI:75342"/>
        <dbReference type="ChEBI" id="CHEBI:75735"/>
    </reaction>
    <physiologicalReaction direction="left-to-right" evidence="41">
        <dbReference type="Rhea" id="RHEA:39940"/>
    </physiologicalReaction>
</comment>
<evidence type="ECO:0000256" key="16">
    <source>
        <dbReference type="ARBA" id="ARBA00029723"/>
    </source>
</evidence>
<reference evidence="44" key="1">
    <citation type="submission" date="2013-04" db="EMBL/GenBank/DDBJ databases">
        <authorList>
            <person name="Qu J."/>
            <person name="Murali S.C."/>
            <person name="Bandaranaike D."/>
            <person name="Bellair M."/>
            <person name="Blankenburg K."/>
            <person name="Chao H."/>
            <person name="Dinh H."/>
            <person name="Doddapaneni H."/>
            <person name="Downs B."/>
            <person name="Dugan-Rocha S."/>
            <person name="Elkadiri S."/>
            <person name="Gnanaolivu R.D."/>
            <person name="Hernandez B."/>
            <person name="Javaid M."/>
            <person name="Jayaseelan J.C."/>
            <person name="Lee S."/>
            <person name="Li M."/>
            <person name="Ming W."/>
            <person name="Munidasa M."/>
            <person name="Muniz J."/>
            <person name="Nguyen L."/>
            <person name="Ongeri F."/>
            <person name="Osuji N."/>
            <person name="Pu L.-L."/>
            <person name="Puazo M."/>
            <person name="Qu C."/>
            <person name="Quiroz J."/>
            <person name="Raj R."/>
            <person name="Weissenberger G."/>
            <person name="Xin Y."/>
            <person name="Zou X."/>
            <person name="Han Y."/>
            <person name="Richards S."/>
            <person name="Worley K."/>
            <person name="Muzny D."/>
            <person name="Gibbs R."/>
        </authorList>
    </citation>
    <scope>NUCLEOTIDE SEQUENCE</scope>
    <source>
        <strain evidence="44">Sampled in the wild</strain>
    </source>
</reference>
<evidence type="ECO:0000256" key="7">
    <source>
        <dbReference type="ARBA" id="ARBA00022737"/>
    </source>
</evidence>
<evidence type="ECO:0000256" key="35">
    <source>
        <dbReference type="ARBA" id="ARBA00048656"/>
    </source>
</evidence>
<dbReference type="GO" id="GO:0004623">
    <property type="term" value="F:phospholipase A2 activity"/>
    <property type="evidence" value="ECO:0007669"/>
    <property type="project" value="UniProtKB-EC"/>
</dbReference>
<evidence type="ECO:0000256" key="31">
    <source>
        <dbReference type="ARBA" id="ARBA00048374"/>
    </source>
</evidence>
<comment type="subcellular location">
    <subcellularLocation>
        <location evidence="1">Apical cell membrane</location>
        <topology evidence="1">Single-pass type I membrane protein</topology>
    </subcellularLocation>
</comment>
<comment type="catalytic activity">
    <reaction evidence="29">
        <text>1,2-dihexadecanoyl-sn-glycero-3-phosphocholine + H2O = 1-hexadecanoyl-sn-glycero-3-phosphocholine + hexadecanoate + H(+)</text>
        <dbReference type="Rhea" id="RHEA:41223"/>
        <dbReference type="ChEBI" id="CHEBI:7896"/>
        <dbReference type="ChEBI" id="CHEBI:15377"/>
        <dbReference type="ChEBI" id="CHEBI:15378"/>
        <dbReference type="ChEBI" id="CHEBI:72998"/>
        <dbReference type="ChEBI" id="CHEBI:72999"/>
    </reaction>
    <physiologicalReaction direction="left-to-right" evidence="29">
        <dbReference type="Rhea" id="RHEA:41224"/>
    </physiologicalReaction>
</comment>
<dbReference type="OrthoDB" id="10265800at2759"/>
<dbReference type="PANTHER" id="PTHR21325">
    <property type="entry name" value="PHOSPHOLIPASE B, PLB1"/>
    <property type="match status" value="1"/>
</dbReference>
<protein>
    <recommendedName>
        <fullName evidence="3">Phospholipase B1, membrane-associated</fullName>
    </recommendedName>
    <alternativeName>
        <fullName evidence="16">Lysophospholipase</fullName>
    </alternativeName>
    <alternativeName>
        <fullName evidence="17">Phospholipase A2</fullName>
    </alternativeName>
    <alternativeName>
        <fullName evidence="19">Phospholipase B/lipase</fullName>
    </alternativeName>
    <alternativeName>
        <fullName evidence="18">Triacylglycerol lipase</fullName>
    </alternativeName>
</protein>
<dbReference type="SUPFAM" id="SSF52266">
    <property type="entry name" value="SGNH hydrolase"/>
    <property type="match status" value="1"/>
</dbReference>
<comment type="catalytic activity">
    <reaction evidence="31">
        <text>1-octadecanoyl-2-(9Z,12Z)-octadecadienoyl-sn-glycerol + H2O = 1-octadecanoyl-sn-glycerol + (9Z,12Z)-octadecadienoate + H(+)</text>
        <dbReference type="Rhea" id="RHEA:40927"/>
        <dbReference type="ChEBI" id="CHEBI:15377"/>
        <dbReference type="ChEBI" id="CHEBI:15378"/>
        <dbReference type="ChEBI" id="CHEBI:30245"/>
        <dbReference type="ChEBI" id="CHEBI:75550"/>
        <dbReference type="ChEBI" id="CHEBI:77097"/>
    </reaction>
    <physiologicalReaction direction="left-to-right" evidence="31">
        <dbReference type="Rhea" id="RHEA:40928"/>
    </physiologicalReaction>
</comment>
<dbReference type="FunFam" id="3.40.50.1110:FF:000005">
    <property type="entry name" value="Phospholipase B1"/>
    <property type="match status" value="1"/>
</dbReference>
<proteinExistence type="inferred from homology"/>
<feature type="transmembrane region" description="Helical" evidence="43">
    <location>
        <begin position="18"/>
        <end position="40"/>
    </location>
</feature>
<dbReference type="Pfam" id="PF00657">
    <property type="entry name" value="Lipase_GDSL"/>
    <property type="match status" value="1"/>
</dbReference>
<evidence type="ECO:0000256" key="8">
    <source>
        <dbReference type="ARBA" id="ARBA00022801"/>
    </source>
</evidence>
<evidence type="ECO:0000256" key="11">
    <source>
        <dbReference type="ARBA" id="ARBA00023136"/>
    </source>
</evidence>